<sequence>MTDIHTELRWVIGNLPMAIRTSVERTNQNVYFSCLHVCLTTPTVKGTSLVFALCQPILDNEQTCPSSASALQMRVNMGGQFYIHLQFKSH</sequence>
<proteinExistence type="predicted"/>
<protein>
    <submittedName>
        <fullName evidence="1">Uncharacterized protein</fullName>
    </submittedName>
</protein>
<organism evidence="1">
    <name type="scientific">Anguilla anguilla</name>
    <name type="common">European freshwater eel</name>
    <name type="synonym">Muraena anguilla</name>
    <dbReference type="NCBI Taxonomy" id="7936"/>
    <lineage>
        <taxon>Eukaryota</taxon>
        <taxon>Metazoa</taxon>
        <taxon>Chordata</taxon>
        <taxon>Craniata</taxon>
        <taxon>Vertebrata</taxon>
        <taxon>Euteleostomi</taxon>
        <taxon>Actinopterygii</taxon>
        <taxon>Neopterygii</taxon>
        <taxon>Teleostei</taxon>
        <taxon>Anguilliformes</taxon>
        <taxon>Anguillidae</taxon>
        <taxon>Anguilla</taxon>
    </lineage>
</organism>
<evidence type="ECO:0000313" key="1">
    <source>
        <dbReference type="EMBL" id="JAH88816.1"/>
    </source>
</evidence>
<accession>A0A0E9WEV3</accession>
<reference evidence="1" key="2">
    <citation type="journal article" date="2015" name="Fish Shellfish Immunol.">
        <title>Early steps in the European eel (Anguilla anguilla)-Vibrio vulnificus interaction in the gills: Role of the RtxA13 toxin.</title>
        <authorList>
            <person name="Callol A."/>
            <person name="Pajuelo D."/>
            <person name="Ebbesson L."/>
            <person name="Teles M."/>
            <person name="MacKenzie S."/>
            <person name="Amaro C."/>
        </authorList>
    </citation>
    <scope>NUCLEOTIDE SEQUENCE</scope>
</reference>
<dbReference type="AlphaFoldDB" id="A0A0E9WEV3"/>
<dbReference type="EMBL" id="GBXM01019761">
    <property type="protein sequence ID" value="JAH88816.1"/>
    <property type="molecule type" value="Transcribed_RNA"/>
</dbReference>
<reference evidence="1" key="1">
    <citation type="submission" date="2014-11" db="EMBL/GenBank/DDBJ databases">
        <authorList>
            <person name="Amaro Gonzalez C."/>
        </authorList>
    </citation>
    <scope>NUCLEOTIDE SEQUENCE</scope>
</reference>
<name>A0A0E9WEV3_ANGAN</name>